<dbReference type="PROSITE" id="PS00197">
    <property type="entry name" value="2FE2S_FER_1"/>
    <property type="match status" value="1"/>
</dbReference>
<evidence type="ECO:0000256" key="8">
    <source>
        <dbReference type="SAM" id="MobiDB-lite"/>
    </source>
</evidence>
<evidence type="ECO:0000256" key="1">
    <source>
        <dbReference type="ARBA" id="ARBA00001974"/>
    </source>
</evidence>
<dbReference type="PROSITE" id="PS51384">
    <property type="entry name" value="FAD_FR"/>
    <property type="match status" value="1"/>
</dbReference>
<dbReference type="SUPFAM" id="SSF63380">
    <property type="entry name" value="Riboflavin synthase domain-like"/>
    <property type="match status" value="1"/>
</dbReference>
<dbReference type="GO" id="GO:0046872">
    <property type="term" value="F:metal ion binding"/>
    <property type="evidence" value="ECO:0007669"/>
    <property type="project" value="UniProtKB-KW"/>
</dbReference>
<gene>
    <name evidence="11" type="ORF">J1902_14735</name>
</gene>
<keyword evidence="6" id="KW-0408">Iron</keyword>
<dbReference type="Pfam" id="PF00111">
    <property type="entry name" value="Fer2"/>
    <property type="match status" value="1"/>
</dbReference>
<keyword evidence="3" id="KW-0001">2Fe-2S</keyword>
<evidence type="ECO:0000256" key="7">
    <source>
        <dbReference type="ARBA" id="ARBA00023014"/>
    </source>
</evidence>
<sequence>MVSGIRREADAVVSLLLSEPDGGALPAWVPGAHVDVLFANGILRQYSLCSDPADRTALRVAVLREQASRGGSSYVHEVLRAGDTVEVRGPKDNFRGTAGAGEKVFIAGGIGITPLLPMIREAHAAGEPWRLLYLGAGVRSMAFLEEIADMDPAEDRVRIHAKDQHGSLDLADYLDGGVAADATVYACGPSRLLAELRAAHAAGTLPHLRFEDFAADDSDAGPPAADPDGGIPDGGPAAGPDDSPFVVETADGQEIAVAAGETILDALQRSGVPALNSCRKGTCGTCETVVLEGIPEHRDDILSDEERALNETMMICVSRCRGEKLVLDI</sequence>
<comment type="cofactor">
    <cofactor evidence="1">
        <name>FAD</name>
        <dbReference type="ChEBI" id="CHEBI:57692"/>
    </cofactor>
</comment>
<keyword evidence="7" id="KW-0411">Iron-sulfur</keyword>
<feature type="domain" description="2Fe-2S ferredoxin-type" evidence="9">
    <location>
        <begin position="243"/>
        <end position="329"/>
    </location>
</feature>
<dbReference type="InterPro" id="IPR036010">
    <property type="entry name" value="2Fe-2S_ferredoxin-like_sf"/>
</dbReference>
<dbReference type="Gene3D" id="3.10.20.30">
    <property type="match status" value="1"/>
</dbReference>
<evidence type="ECO:0000259" key="9">
    <source>
        <dbReference type="PROSITE" id="PS51085"/>
    </source>
</evidence>
<feature type="region of interest" description="Disordered" evidence="8">
    <location>
        <begin position="214"/>
        <end position="242"/>
    </location>
</feature>
<dbReference type="SUPFAM" id="SSF54292">
    <property type="entry name" value="2Fe-2S ferredoxin-like"/>
    <property type="match status" value="1"/>
</dbReference>
<comment type="caution">
    <text evidence="11">The sequence shown here is derived from an EMBL/GenBank/DDBJ whole genome shotgun (WGS) entry which is preliminary data.</text>
</comment>
<dbReference type="InterPro" id="IPR012675">
    <property type="entry name" value="Beta-grasp_dom_sf"/>
</dbReference>
<keyword evidence="5" id="KW-0560">Oxidoreductase</keyword>
<dbReference type="Gene3D" id="2.40.30.10">
    <property type="entry name" value="Translation factors"/>
    <property type="match status" value="1"/>
</dbReference>
<dbReference type="CDD" id="cd00207">
    <property type="entry name" value="fer2"/>
    <property type="match status" value="1"/>
</dbReference>
<name>A0A939HJX9_9MICC</name>
<dbReference type="Proteomes" id="UP000664164">
    <property type="component" value="Unassembled WGS sequence"/>
</dbReference>
<evidence type="ECO:0000256" key="5">
    <source>
        <dbReference type="ARBA" id="ARBA00023002"/>
    </source>
</evidence>
<evidence type="ECO:0000256" key="2">
    <source>
        <dbReference type="ARBA" id="ARBA00022630"/>
    </source>
</evidence>
<dbReference type="InterPro" id="IPR039261">
    <property type="entry name" value="FNR_nucleotide-bd"/>
</dbReference>
<protein>
    <submittedName>
        <fullName evidence="11">Oxidoreductase</fullName>
    </submittedName>
</protein>
<dbReference type="GO" id="GO:0016491">
    <property type="term" value="F:oxidoreductase activity"/>
    <property type="evidence" value="ECO:0007669"/>
    <property type="project" value="UniProtKB-KW"/>
</dbReference>
<keyword evidence="2" id="KW-0285">Flavoprotein</keyword>
<dbReference type="CDD" id="cd06185">
    <property type="entry name" value="PDR_like"/>
    <property type="match status" value="1"/>
</dbReference>
<dbReference type="PROSITE" id="PS51085">
    <property type="entry name" value="2FE2S_FER_2"/>
    <property type="match status" value="1"/>
</dbReference>
<keyword evidence="4" id="KW-0479">Metal-binding</keyword>
<dbReference type="AlphaFoldDB" id="A0A939HJX9"/>
<reference evidence="11" key="1">
    <citation type="submission" date="2021-03" db="EMBL/GenBank/DDBJ databases">
        <title>A new species, PO-11, isolated from a karst cave deposit.</title>
        <authorList>
            <person name="Zhaoxiaoyong W."/>
        </authorList>
    </citation>
    <scope>NUCLEOTIDE SEQUENCE</scope>
    <source>
        <strain evidence="11">PO-11</strain>
    </source>
</reference>
<dbReference type="SUPFAM" id="SSF52343">
    <property type="entry name" value="Ferredoxin reductase-like, C-terminal NADP-linked domain"/>
    <property type="match status" value="1"/>
</dbReference>
<evidence type="ECO:0000313" key="11">
    <source>
        <dbReference type="EMBL" id="MBO1269201.1"/>
    </source>
</evidence>
<dbReference type="InterPro" id="IPR006058">
    <property type="entry name" value="2Fe2S_fd_BS"/>
</dbReference>
<evidence type="ECO:0000256" key="6">
    <source>
        <dbReference type="ARBA" id="ARBA00023004"/>
    </source>
</evidence>
<dbReference type="InterPro" id="IPR001041">
    <property type="entry name" value="2Fe-2S_ferredoxin-type"/>
</dbReference>
<feature type="domain" description="FAD-binding FR-type" evidence="10">
    <location>
        <begin position="1"/>
        <end position="97"/>
    </location>
</feature>
<dbReference type="PANTHER" id="PTHR47354">
    <property type="entry name" value="NADH OXIDOREDUCTASE HCR"/>
    <property type="match status" value="1"/>
</dbReference>
<organism evidence="11 12">
    <name type="scientific">Arthrobacter cavernae</name>
    <dbReference type="NCBI Taxonomy" id="2817681"/>
    <lineage>
        <taxon>Bacteria</taxon>
        <taxon>Bacillati</taxon>
        <taxon>Actinomycetota</taxon>
        <taxon>Actinomycetes</taxon>
        <taxon>Micrococcales</taxon>
        <taxon>Micrococcaceae</taxon>
        <taxon>Arthrobacter</taxon>
    </lineage>
</organism>
<feature type="compositionally biased region" description="Low complexity" evidence="8">
    <location>
        <begin position="220"/>
        <end position="230"/>
    </location>
</feature>
<dbReference type="GO" id="GO:0051537">
    <property type="term" value="F:2 iron, 2 sulfur cluster binding"/>
    <property type="evidence" value="ECO:0007669"/>
    <property type="project" value="UniProtKB-KW"/>
</dbReference>
<evidence type="ECO:0000256" key="4">
    <source>
        <dbReference type="ARBA" id="ARBA00022723"/>
    </source>
</evidence>
<dbReference type="PRINTS" id="PR00409">
    <property type="entry name" value="PHDIOXRDTASE"/>
</dbReference>
<dbReference type="EMBL" id="JAFNLL010000038">
    <property type="protein sequence ID" value="MBO1269201.1"/>
    <property type="molecule type" value="Genomic_DNA"/>
</dbReference>
<proteinExistence type="predicted"/>
<dbReference type="InterPro" id="IPR017927">
    <property type="entry name" value="FAD-bd_FR_type"/>
</dbReference>
<dbReference type="Gene3D" id="3.40.50.80">
    <property type="entry name" value="Nucleotide-binding domain of ferredoxin-NADP reductase (FNR) module"/>
    <property type="match status" value="1"/>
</dbReference>
<accession>A0A939HJX9</accession>
<dbReference type="InterPro" id="IPR050415">
    <property type="entry name" value="MRET"/>
</dbReference>
<evidence type="ECO:0000259" key="10">
    <source>
        <dbReference type="PROSITE" id="PS51384"/>
    </source>
</evidence>
<evidence type="ECO:0000313" key="12">
    <source>
        <dbReference type="Proteomes" id="UP000664164"/>
    </source>
</evidence>
<evidence type="ECO:0000256" key="3">
    <source>
        <dbReference type="ARBA" id="ARBA00022714"/>
    </source>
</evidence>
<dbReference type="InterPro" id="IPR017938">
    <property type="entry name" value="Riboflavin_synthase-like_b-brl"/>
</dbReference>
<dbReference type="PANTHER" id="PTHR47354:SF1">
    <property type="entry name" value="CARNITINE MONOOXYGENASE REDUCTASE SUBUNIT"/>
    <property type="match status" value="1"/>
</dbReference>
<keyword evidence="12" id="KW-1185">Reference proteome</keyword>